<sequence length="338" mass="37659">MAVLLPSVATACKGMLRATNASSFFFSPVFKEVKTQGRYAGVRARLGGDGDINLNGAAVIAEDFYSVLGLTSDATPDEIKKAYYSCMKACHPDLSGNHPESTDFCMFINEIYEVLSDPEQRMVYDEINGYALTSRNPFLNSAQERDHVFVDEFTCIGCKNCANTAPDTFAIEEEFGRARVVSQLGDPTLAQSAIETCPVDCIHRVTAAQLTLLEDEMRRIERVNVGMMLSGMGYQSPDVFSQASWRWEKRQAKALERARIRMMKERGSSQKAPWWQGIWSNPGGDDDTGARKRAAKTAAAARRWREYSRQGVDRRGMHILLSQSATEDEESEKTAAMK</sequence>
<evidence type="ECO:0000313" key="8">
    <source>
        <dbReference type="Proteomes" id="UP001497444"/>
    </source>
</evidence>
<dbReference type="SMART" id="SM00271">
    <property type="entry name" value="DnaJ"/>
    <property type="match status" value="1"/>
</dbReference>
<dbReference type="PANTHER" id="PTHR44579">
    <property type="entry name" value="OS01G0730500 PROTEIN"/>
    <property type="match status" value="1"/>
</dbReference>
<dbReference type="CDD" id="cd06257">
    <property type="entry name" value="DnaJ"/>
    <property type="match status" value="1"/>
</dbReference>
<evidence type="ECO:0000259" key="5">
    <source>
        <dbReference type="PROSITE" id="PS50076"/>
    </source>
</evidence>
<feature type="region of interest" description="Disordered" evidence="4">
    <location>
        <begin position="272"/>
        <end position="291"/>
    </location>
</feature>
<dbReference type="PANTHER" id="PTHR44579:SF2">
    <property type="entry name" value="OS01G0730500 PROTEIN"/>
    <property type="match status" value="1"/>
</dbReference>
<protein>
    <submittedName>
        <fullName evidence="7">Uncharacterized protein</fullName>
    </submittedName>
</protein>
<dbReference type="Pfam" id="PF00226">
    <property type="entry name" value="DnaJ"/>
    <property type="match status" value="1"/>
</dbReference>
<feature type="domain" description="4Fe-4S ferredoxin-type" evidence="6">
    <location>
        <begin position="146"/>
        <end position="174"/>
    </location>
</feature>
<dbReference type="Gene3D" id="1.10.287.110">
    <property type="entry name" value="DnaJ domain"/>
    <property type="match status" value="1"/>
</dbReference>
<dbReference type="EMBL" id="OZ020101">
    <property type="protein sequence ID" value="CAK9274698.1"/>
    <property type="molecule type" value="Genomic_DNA"/>
</dbReference>
<organism evidence="7 8">
    <name type="scientific">Sphagnum jensenii</name>
    <dbReference type="NCBI Taxonomy" id="128206"/>
    <lineage>
        <taxon>Eukaryota</taxon>
        <taxon>Viridiplantae</taxon>
        <taxon>Streptophyta</taxon>
        <taxon>Embryophyta</taxon>
        <taxon>Bryophyta</taxon>
        <taxon>Sphagnophytina</taxon>
        <taxon>Sphagnopsida</taxon>
        <taxon>Sphagnales</taxon>
        <taxon>Sphagnaceae</taxon>
        <taxon>Sphagnum</taxon>
    </lineage>
</organism>
<dbReference type="Pfam" id="PF13370">
    <property type="entry name" value="Fer4_13"/>
    <property type="match status" value="1"/>
</dbReference>
<proteinExistence type="predicted"/>
<feature type="domain" description="J" evidence="5">
    <location>
        <begin position="63"/>
        <end position="128"/>
    </location>
</feature>
<evidence type="ECO:0000256" key="1">
    <source>
        <dbReference type="ARBA" id="ARBA00022723"/>
    </source>
</evidence>
<dbReference type="SUPFAM" id="SSF46565">
    <property type="entry name" value="Chaperone J-domain"/>
    <property type="match status" value="1"/>
</dbReference>
<evidence type="ECO:0000256" key="2">
    <source>
        <dbReference type="ARBA" id="ARBA00023004"/>
    </source>
</evidence>
<dbReference type="Gene3D" id="3.30.70.20">
    <property type="match status" value="1"/>
</dbReference>
<keyword evidence="3" id="KW-0411">Iron-sulfur</keyword>
<dbReference type="InterPro" id="IPR017896">
    <property type="entry name" value="4Fe4S_Fe-S-bd"/>
</dbReference>
<keyword evidence="2" id="KW-0408">Iron</keyword>
<reference evidence="7" key="1">
    <citation type="submission" date="2024-02" db="EMBL/GenBank/DDBJ databases">
        <authorList>
            <consortium name="ELIXIR-Norway"/>
            <consortium name="Elixir Norway"/>
        </authorList>
    </citation>
    <scope>NUCLEOTIDE SEQUENCE</scope>
</reference>
<dbReference type="PRINTS" id="PR00352">
    <property type="entry name" value="3FE4SFRDOXIN"/>
</dbReference>
<dbReference type="InterPro" id="IPR036869">
    <property type="entry name" value="J_dom_sf"/>
</dbReference>
<dbReference type="PROSITE" id="PS50076">
    <property type="entry name" value="DNAJ_2"/>
    <property type="match status" value="1"/>
</dbReference>
<evidence type="ECO:0000256" key="3">
    <source>
        <dbReference type="ARBA" id="ARBA00023014"/>
    </source>
</evidence>
<dbReference type="PRINTS" id="PR00625">
    <property type="entry name" value="JDOMAIN"/>
</dbReference>
<dbReference type="Proteomes" id="UP001497444">
    <property type="component" value="Chromosome 6"/>
</dbReference>
<accession>A0ABP0X6G7</accession>
<name>A0ABP0X6G7_9BRYO</name>
<dbReference type="SUPFAM" id="SSF54862">
    <property type="entry name" value="4Fe-4S ferredoxins"/>
    <property type="match status" value="1"/>
</dbReference>
<keyword evidence="8" id="KW-1185">Reference proteome</keyword>
<keyword evidence="1" id="KW-0479">Metal-binding</keyword>
<evidence type="ECO:0000256" key="4">
    <source>
        <dbReference type="SAM" id="MobiDB-lite"/>
    </source>
</evidence>
<gene>
    <name evidence="7" type="ORF">CSSPJE1EN1_LOCUS20176</name>
</gene>
<dbReference type="InterPro" id="IPR001623">
    <property type="entry name" value="DnaJ_domain"/>
</dbReference>
<dbReference type="PROSITE" id="PS51379">
    <property type="entry name" value="4FE4S_FER_2"/>
    <property type="match status" value="1"/>
</dbReference>
<evidence type="ECO:0000313" key="7">
    <source>
        <dbReference type="EMBL" id="CAK9274698.1"/>
    </source>
</evidence>
<evidence type="ECO:0000259" key="6">
    <source>
        <dbReference type="PROSITE" id="PS51379"/>
    </source>
</evidence>
<dbReference type="InterPro" id="IPR001080">
    <property type="entry name" value="3Fe4S_ferredoxin"/>
</dbReference>